<evidence type="ECO:0008006" key="4">
    <source>
        <dbReference type="Google" id="ProtNLM"/>
    </source>
</evidence>
<gene>
    <name evidence="2" type="ORF">DFR24_1873</name>
</gene>
<protein>
    <recommendedName>
        <fullName evidence="4">Carboxypeptidase family protein</fullName>
    </recommendedName>
</protein>
<feature type="signal peptide" evidence="1">
    <location>
        <begin position="1"/>
        <end position="26"/>
    </location>
</feature>
<name>A0A4V3F6G6_9GAMM</name>
<evidence type="ECO:0000313" key="3">
    <source>
        <dbReference type="Proteomes" id="UP000295341"/>
    </source>
</evidence>
<keyword evidence="1" id="KW-0732">Signal</keyword>
<evidence type="ECO:0000313" key="2">
    <source>
        <dbReference type="EMBL" id="TDU32476.1"/>
    </source>
</evidence>
<reference evidence="2 3" key="1">
    <citation type="submission" date="2019-03" db="EMBL/GenBank/DDBJ databases">
        <title>Genomic Encyclopedia of Type Strains, Phase IV (KMG-IV): sequencing the most valuable type-strain genomes for metagenomic binning, comparative biology and taxonomic classification.</title>
        <authorList>
            <person name="Goeker M."/>
        </authorList>
    </citation>
    <scope>NUCLEOTIDE SEQUENCE [LARGE SCALE GENOMIC DNA]</scope>
    <source>
        <strain evidence="2 3">DSM 26377</strain>
    </source>
</reference>
<organism evidence="2 3">
    <name type="scientific">Panacagrimonas perspica</name>
    <dbReference type="NCBI Taxonomy" id="381431"/>
    <lineage>
        <taxon>Bacteria</taxon>
        <taxon>Pseudomonadati</taxon>
        <taxon>Pseudomonadota</taxon>
        <taxon>Gammaproteobacteria</taxon>
        <taxon>Nevskiales</taxon>
        <taxon>Nevskiaceae</taxon>
        <taxon>Panacagrimonas</taxon>
    </lineage>
</organism>
<proteinExistence type="predicted"/>
<feature type="chain" id="PRO_5020642563" description="Carboxypeptidase family protein" evidence="1">
    <location>
        <begin position="27"/>
        <end position="311"/>
    </location>
</feature>
<dbReference type="Proteomes" id="UP000295341">
    <property type="component" value="Unassembled WGS sequence"/>
</dbReference>
<comment type="caution">
    <text evidence="2">The sequence shown here is derived from an EMBL/GenBank/DDBJ whole genome shotgun (WGS) entry which is preliminary data.</text>
</comment>
<accession>A0A4V3F6G6</accession>
<sequence>MMIPIEARLLAAMLLGLSMTTLTARADDSDLPPTRTQGDVVYLSGGIGKDETAAIKATTSRYALTLLFATTGGGGRDAFLASVPVKIADASGKVVLDAVTDGPYLLVNLAPGKYQVSASLDGVERKTSVTLKTGVPQQRSLTWPVRAKDTTSAPIRPAAGPIVVTVAPDGTTVTTEPVTANATAVTTTTPPVQTSAVPVQANQGGVPYVSGGIGSDESAALKAQFPKYALALTFASVQNGHNVFLASVPVKILDASGATVLDVTTEGPYLLVDVPPGKYEVVATNGGKEQRASLQVTAGRTTERAFSWAAP</sequence>
<dbReference type="RefSeq" id="WP_246051572.1">
    <property type="nucleotide sequence ID" value="NZ_MWIN01000001.1"/>
</dbReference>
<evidence type="ECO:0000256" key="1">
    <source>
        <dbReference type="SAM" id="SignalP"/>
    </source>
</evidence>
<dbReference type="AlphaFoldDB" id="A0A4V3F6G6"/>
<dbReference type="Gene3D" id="2.60.40.1120">
    <property type="entry name" value="Carboxypeptidase-like, regulatory domain"/>
    <property type="match status" value="1"/>
</dbReference>
<dbReference type="EMBL" id="SOBT01000008">
    <property type="protein sequence ID" value="TDU32476.1"/>
    <property type="molecule type" value="Genomic_DNA"/>
</dbReference>
<dbReference type="SUPFAM" id="SSF117074">
    <property type="entry name" value="Hypothetical protein PA1324"/>
    <property type="match status" value="1"/>
</dbReference>
<keyword evidence="3" id="KW-1185">Reference proteome</keyword>